<dbReference type="InterPro" id="IPR002491">
    <property type="entry name" value="ABC_transptr_periplasmic_BD"/>
</dbReference>
<dbReference type="CDD" id="cd01143">
    <property type="entry name" value="YvrC"/>
    <property type="match status" value="1"/>
</dbReference>
<proteinExistence type="inferred from homology"/>
<dbReference type="EMBL" id="CAJRAY010000038">
    <property type="protein sequence ID" value="CAG5085003.1"/>
    <property type="molecule type" value="Genomic_DNA"/>
</dbReference>
<keyword evidence="2" id="KW-0732">Signal</keyword>
<accession>A0ABM8V3F2</accession>
<dbReference type="NCBIfam" id="NF038402">
    <property type="entry name" value="TroA_like"/>
    <property type="match status" value="1"/>
</dbReference>
<keyword evidence="5" id="KW-0449">Lipoprotein</keyword>
<dbReference type="PROSITE" id="PS50983">
    <property type="entry name" value="FE_B12_PBP"/>
    <property type="match status" value="1"/>
</dbReference>
<dbReference type="InterPro" id="IPR054828">
    <property type="entry name" value="Vit_B12_bind_prot"/>
</dbReference>
<evidence type="ECO:0000313" key="5">
    <source>
        <dbReference type="EMBL" id="CAG5085003.1"/>
    </source>
</evidence>
<comment type="similarity">
    <text evidence="1">Belongs to the bacterial solute-binding protein 8 family.</text>
</comment>
<dbReference type="RefSeq" id="WP_213484221.1">
    <property type="nucleotide sequence ID" value="NZ_CAJRAY010000038.1"/>
</dbReference>
<feature type="domain" description="Fe/B12 periplasmic-binding" evidence="4">
    <location>
        <begin position="104"/>
        <end position="349"/>
    </location>
</feature>
<evidence type="ECO:0000313" key="6">
    <source>
        <dbReference type="Proteomes" id="UP000681526"/>
    </source>
</evidence>
<keyword evidence="6" id="KW-1185">Reference proteome</keyword>
<feature type="region of interest" description="Disordered" evidence="3">
    <location>
        <begin position="36"/>
        <end position="81"/>
    </location>
</feature>
<dbReference type="Pfam" id="PF01497">
    <property type="entry name" value="Peripla_BP_2"/>
    <property type="match status" value="1"/>
</dbReference>
<evidence type="ECO:0000256" key="2">
    <source>
        <dbReference type="ARBA" id="ARBA00022729"/>
    </source>
</evidence>
<evidence type="ECO:0000256" key="1">
    <source>
        <dbReference type="ARBA" id="ARBA00008814"/>
    </source>
</evidence>
<name>A0ABM8V3F2_THEXY</name>
<dbReference type="Gene3D" id="3.40.50.1980">
    <property type="entry name" value="Nitrogenase molybdenum iron protein domain"/>
    <property type="match status" value="2"/>
</dbReference>
<comment type="caution">
    <text evidence="5">The sequence shown here is derived from an EMBL/GenBank/DDBJ whole genome shotgun (WGS) entry which is preliminary data.</text>
</comment>
<dbReference type="InterPro" id="IPR050902">
    <property type="entry name" value="ABC_Transporter_SBP"/>
</dbReference>
<gene>
    <name evidence="5" type="primary">txxe 1358-yvrC</name>
    <name evidence="5" type="ORF">TXXE_08425</name>
</gene>
<dbReference type="SUPFAM" id="SSF53807">
    <property type="entry name" value="Helical backbone' metal receptor"/>
    <property type="match status" value="1"/>
</dbReference>
<dbReference type="PANTHER" id="PTHR30535">
    <property type="entry name" value="VITAMIN B12-BINDING PROTEIN"/>
    <property type="match status" value="1"/>
</dbReference>
<dbReference type="PROSITE" id="PS51257">
    <property type="entry name" value="PROKAR_LIPOPROTEIN"/>
    <property type="match status" value="1"/>
</dbReference>
<sequence length="351" mass="36748">MTRNADIHHNWTKYAAWFAALLLFAMLLASCGSNDGTNSGSSGGDNAGQQTADDGGSPANADAAGSEADSGEHAAADAGKETVYPLTVTDKTGTAITLERAPERVVMLGPSDTEIVFAIGAGSLAVGADEYSNYPPEAAELPRVGDMNTNIEAVASLNPDLVLGSASMNAAAVDALRQLGITVYASDPQTLEETIAHIEQVGVLLNHQAGAEAVAAEMRAAIQYVADKVKDAEPLSVYLEFSPGWTVGSGTFLDELVKLAGGVNISADQSGWFEVDSEAVIQRNPEVIIYPEIEGVDILGEILSRPGWDQIEAVKNDRVHAVTNDPLVRVGPRLTDGLKEIAAAIHPDLFP</sequence>
<feature type="compositionally biased region" description="Basic and acidic residues" evidence="3">
    <location>
        <begin position="70"/>
        <end position="80"/>
    </location>
</feature>
<reference evidence="5 6" key="1">
    <citation type="submission" date="2021-04" db="EMBL/GenBank/DDBJ databases">
        <authorList>
            <person name="Rakotoarivonina H."/>
        </authorList>
    </citation>
    <scope>NUCLEOTIDE SEQUENCE [LARGE SCALE GENOMIC DNA]</scope>
    <source>
        <strain evidence="5 6">XE</strain>
    </source>
</reference>
<dbReference type="Proteomes" id="UP000681526">
    <property type="component" value="Unassembled WGS sequence"/>
</dbReference>
<dbReference type="PANTHER" id="PTHR30535:SF34">
    <property type="entry name" value="MOLYBDATE-BINDING PROTEIN MOLA"/>
    <property type="match status" value="1"/>
</dbReference>
<protein>
    <submittedName>
        <fullName evidence="5">Uncharacterized ABC transporter substrate-binding lipoprotein yvrC</fullName>
    </submittedName>
</protein>
<evidence type="ECO:0000256" key="3">
    <source>
        <dbReference type="SAM" id="MobiDB-lite"/>
    </source>
</evidence>
<organism evidence="5 6">
    <name type="scientific">Thermobacillus xylanilyticus</name>
    <dbReference type="NCBI Taxonomy" id="76633"/>
    <lineage>
        <taxon>Bacteria</taxon>
        <taxon>Bacillati</taxon>
        <taxon>Bacillota</taxon>
        <taxon>Bacilli</taxon>
        <taxon>Bacillales</taxon>
        <taxon>Paenibacillaceae</taxon>
        <taxon>Thermobacillus</taxon>
    </lineage>
</organism>
<evidence type="ECO:0000259" key="4">
    <source>
        <dbReference type="PROSITE" id="PS50983"/>
    </source>
</evidence>